<keyword evidence="1" id="KW-0328">Glycosyltransferase</keyword>
<evidence type="ECO:0000256" key="2">
    <source>
        <dbReference type="ARBA" id="ARBA00022679"/>
    </source>
</evidence>
<dbReference type="CDD" id="cd03789">
    <property type="entry name" value="GT9_LPS_heptosyltransferase"/>
    <property type="match status" value="1"/>
</dbReference>
<dbReference type="Proteomes" id="UP000503251">
    <property type="component" value="Chromosome"/>
</dbReference>
<dbReference type="InterPro" id="IPR051199">
    <property type="entry name" value="LPS_LOS_Heptosyltrfase"/>
</dbReference>
<name>A0ABX6NEZ8_9BACT</name>
<evidence type="ECO:0000256" key="1">
    <source>
        <dbReference type="ARBA" id="ARBA00022676"/>
    </source>
</evidence>
<evidence type="ECO:0000313" key="4">
    <source>
        <dbReference type="Proteomes" id="UP000503251"/>
    </source>
</evidence>
<accession>A0ABX6NEZ8</accession>
<reference evidence="3 4" key="1">
    <citation type="submission" date="2019-04" db="EMBL/GenBank/DDBJ databases">
        <title>Isolation and culture of sulfate reducing bacteria from the cold seep of the South China Sea.</title>
        <authorList>
            <person name="Sun C."/>
            <person name="Liu R."/>
        </authorList>
    </citation>
    <scope>NUCLEOTIDE SEQUENCE [LARGE SCALE GENOMIC DNA]</scope>
    <source>
        <strain evidence="3 4">CS1</strain>
    </source>
</reference>
<gene>
    <name evidence="3" type="ORF">E8L03_04190</name>
</gene>
<dbReference type="EMBL" id="CP039543">
    <property type="protein sequence ID" value="QJT08170.1"/>
    <property type="molecule type" value="Genomic_DNA"/>
</dbReference>
<dbReference type="InterPro" id="IPR002201">
    <property type="entry name" value="Glyco_trans_9"/>
</dbReference>
<dbReference type="Gene3D" id="3.40.50.2000">
    <property type="entry name" value="Glycogen Phosphorylase B"/>
    <property type="match status" value="2"/>
</dbReference>
<keyword evidence="2" id="KW-0808">Transferase</keyword>
<proteinExistence type="predicted"/>
<keyword evidence="4" id="KW-1185">Reference proteome</keyword>
<evidence type="ECO:0000313" key="3">
    <source>
        <dbReference type="EMBL" id="QJT08170.1"/>
    </source>
</evidence>
<protein>
    <submittedName>
        <fullName evidence="3">Glycosyltransferase family 9 protein</fullName>
    </submittedName>
</protein>
<dbReference type="PANTHER" id="PTHR30160">
    <property type="entry name" value="TETRAACYLDISACCHARIDE 4'-KINASE-RELATED"/>
    <property type="match status" value="1"/>
</dbReference>
<dbReference type="SUPFAM" id="SSF53756">
    <property type="entry name" value="UDP-Glycosyltransferase/glycogen phosphorylase"/>
    <property type="match status" value="1"/>
</dbReference>
<dbReference type="Pfam" id="PF01075">
    <property type="entry name" value="Glyco_transf_9"/>
    <property type="match status" value="1"/>
</dbReference>
<sequence length="449" mass="48061">MRGNIRIRRQNQSPVAMPFTSLVIQLARFGDLVQTARLMRSLSGPGASVHLACDASLAGLAGILYPEATIHPVRAHGGRQSPGELLAANAAAFEAIRAAEPDAVYNLNFSGLNFALASMFDEDVVHGYFTHAGQRLKDPWPEVGFRLSSRRPQAPCNLVDLWAHFAENPIAPEAVFPGAVLESPETREPGNSGGLGVVLAGRHSRRSLPAEVLAPIAAAALEGATSRSGQDGAKAYLLGTNAEKPLAKAFLRAASPRLAQRVEDRTGSMDLAGLASFLRGLDLVLTPDTGTMHLAAALGTPVMACFLSSAWAWETGPYGTGHLVWQSAPPCAPCLEAQECPNELTCLEPFTAPKFLKNVAAAAAGREVRGDELPESLLLLRGSQDGFGQTYDVLAGQDPYAAERAALHREIAMLRGVVLKSDAPPLNDQLTRLMFREQDWMLPPWRDRA</sequence>
<organism evidence="3 4">
    <name type="scientific">Oceanidesulfovibrio marinus</name>
    <dbReference type="NCBI Taxonomy" id="370038"/>
    <lineage>
        <taxon>Bacteria</taxon>
        <taxon>Pseudomonadati</taxon>
        <taxon>Thermodesulfobacteriota</taxon>
        <taxon>Desulfovibrionia</taxon>
        <taxon>Desulfovibrionales</taxon>
        <taxon>Desulfovibrionaceae</taxon>
        <taxon>Oceanidesulfovibrio</taxon>
    </lineage>
</organism>